<proteinExistence type="predicted"/>
<evidence type="ECO:0000256" key="2">
    <source>
        <dbReference type="SAM" id="MobiDB-lite"/>
    </source>
</evidence>
<dbReference type="Pfam" id="PF13499">
    <property type="entry name" value="EF-hand_7"/>
    <property type="match status" value="1"/>
</dbReference>
<keyword evidence="1" id="KW-0106">Calcium</keyword>
<dbReference type="Gene3D" id="1.10.238.10">
    <property type="entry name" value="EF-hand"/>
    <property type="match status" value="1"/>
</dbReference>
<dbReference type="InterPro" id="IPR002048">
    <property type="entry name" value="EF_hand_dom"/>
</dbReference>
<dbReference type="STRING" id="34508.A0A4U5MU77"/>
<dbReference type="InterPro" id="IPR018247">
    <property type="entry name" value="EF_Hand_1_Ca_BS"/>
</dbReference>
<dbReference type="PROSITE" id="PS00018">
    <property type="entry name" value="EF_HAND_1"/>
    <property type="match status" value="1"/>
</dbReference>
<dbReference type="Proteomes" id="UP000298663">
    <property type="component" value="Unassembled WGS sequence"/>
</dbReference>
<evidence type="ECO:0000259" key="3">
    <source>
        <dbReference type="PROSITE" id="PS50222"/>
    </source>
</evidence>
<gene>
    <name evidence="4" type="ORF">L596_020665</name>
</gene>
<dbReference type="CDD" id="cd00051">
    <property type="entry name" value="EFh"/>
    <property type="match status" value="1"/>
</dbReference>
<feature type="domain" description="EF-hand" evidence="3">
    <location>
        <begin position="23"/>
        <end position="58"/>
    </location>
</feature>
<protein>
    <recommendedName>
        <fullName evidence="3">EF-hand domain-containing protein</fullName>
    </recommendedName>
</protein>
<dbReference type="SUPFAM" id="SSF47473">
    <property type="entry name" value="EF-hand"/>
    <property type="match status" value="1"/>
</dbReference>
<organism evidence="4 5">
    <name type="scientific">Steinernema carpocapsae</name>
    <name type="common">Entomopathogenic nematode</name>
    <dbReference type="NCBI Taxonomy" id="34508"/>
    <lineage>
        <taxon>Eukaryota</taxon>
        <taxon>Metazoa</taxon>
        <taxon>Ecdysozoa</taxon>
        <taxon>Nematoda</taxon>
        <taxon>Chromadorea</taxon>
        <taxon>Rhabditida</taxon>
        <taxon>Tylenchina</taxon>
        <taxon>Panagrolaimomorpha</taxon>
        <taxon>Strongyloidoidea</taxon>
        <taxon>Steinernematidae</taxon>
        <taxon>Steinernema</taxon>
    </lineage>
</organism>
<accession>A0A4U5MU77</accession>
<name>A0A4U5MU77_STECR</name>
<feature type="compositionally biased region" description="Polar residues" evidence="2">
    <location>
        <begin position="1"/>
        <end position="17"/>
    </location>
</feature>
<comment type="caution">
    <text evidence="4">The sequence shown here is derived from an EMBL/GenBank/DDBJ whole genome shotgun (WGS) entry which is preliminary data.</text>
</comment>
<reference evidence="4 5" key="2">
    <citation type="journal article" date="2019" name="G3 (Bethesda)">
        <title>Hybrid Assembly of the Genome of the Entomopathogenic Nematode Steinernema carpocapsae Identifies the X-Chromosome.</title>
        <authorList>
            <person name="Serra L."/>
            <person name="Macchietto M."/>
            <person name="Macias-Munoz A."/>
            <person name="McGill C.J."/>
            <person name="Rodriguez I.M."/>
            <person name="Rodriguez B."/>
            <person name="Murad R."/>
            <person name="Mortazavi A."/>
        </authorList>
    </citation>
    <scope>NUCLEOTIDE SEQUENCE [LARGE SCALE GENOMIC DNA]</scope>
    <source>
        <strain evidence="4 5">ALL</strain>
    </source>
</reference>
<dbReference type="EMBL" id="AZBU02000006">
    <property type="protein sequence ID" value="TKR73347.1"/>
    <property type="molecule type" value="Genomic_DNA"/>
</dbReference>
<evidence type="ECO:0000313" key="5">
    <source>
        <dbReference type="Proteomes" id="UP000298663"/>
    </source>
</evidence>
<feature type="region of interest" description="Disordered" evidence="2">
    <location>
        <begin position="1"/>
        <end position="22"/>
    </location>
</feature>
<evidence type="ECO:0000313" key="4">
    <source>
        <dbReference type="EMBL" id="TKR73347.1"/>
    </source>
</evidence>
<evidence type="ECO:0000256" key="1">
    <source>
        <dbReference type="ARBA" id="ARBA00022837"/>
    </source>
</evidence>
<sequence length="134" mass="15628">MGSRVTKSNKANRTSASKKYDDSHIKAKQRLFKIYDADGDGYADEHDLDRALLAVGYHMPQSELLRHRIAHDTDGDGRVSFAEYLNMEMDPLKLAIRERFFDYDVNYNGLITRYFYLHGSSYPWFLERARTRPG</sequence>
<dbReference type="GO" id="GO:0005509">
    <property type="term" value="F:calcium ion binding"/>
    <property type="evidence" value="ECO:0007669"/>
    <property type="project" value="InterPro"/>
</dbReference>
<dbReference type="PROSITE" id="PS50222">
    <property type="entry name" value="EF_HAND_2"/>
    <property type="match status" value="1"/>
</dbReference>
<dbReference type="OrthoDB" id="26525at2759"/>
<dbReference type="AlphaFoldDB" id="A0A4U5MU77"/>
<dbReference type="InterPro" id="IPR011992">
    <property type="entry name" value="EF-hand-dom_pair"/>
</dbReference>
<keyword evidence="5" id="KW-1185">Reference proteome</keyword>
<reference evidence="4 5" key="1">
    <citation type="journal article" date="2015" name="Genome Biol.">
        <title>Comparative genomics of Steinernema reveals deeply conserved gene regulatory networks.</title>
        <authorList>
            <person name="Dillman A.R."/>
            <person name="Macchietto M."/>
            <person name="Porter C.F."/>
            <person name="Rogers A."/>
            <person name="Williams B."/>
            <person name="Antoshechkin I."/>
            <person name="Lee M.M."/>
            <person name="Goodwin Z."/>
            <person name="Lu X."/>
            <person name="Lewis E.E."/>
            <person name="Goodrich-Blair H."/>
            <person name="Stock S.P."/>
            <person name="Adams B.J."/>
            <person name="Sternberg P.W."/>
            <person name="Mortazavi A."/>
        </authorList>
    </citation>
    <scope>NUCLEOTIDE SEQUENCE [LARGE SCALE GENOMIC DNA]</scope>
    <source>
        <strain evidence="4 5">ALL</strain>
    </source>
</reference>